<dbReference type="Gene3D" id="3.30.1840.10">
    <property type="entry name" value="Polyphosphate kinase middle domain"/>
    <property type="match status" value="1"/>
</dbReference>
<keyword evidence="6" id="KW-0460">Magnesium</keyword>
<dbReference type="CDD" id="cd09164">
    <property type="entry name" value="PLDc_EcPPK1_C1_like"/>
    <property type="match status" value="1"/>
</dbReference>
<feature type="domain" description="Polyphosphate kinase middle" evidence="8">
    <location>
        <begin position="126"/>
        <end position="323"/>
    </location>
</feature>
<dbReference type="Pfam" id="PF02503">
    <property type="entry name" value="PP_kinase"/>
    <property type="match status" value="1"/>
</dbReference>
<evidence type="ECO:0000256" key="6">
    <source>
        <dbReference type="HAMAP-Rule" id="MF_00347"/>
    </source>
</evidence>
<evidence type="ECO:0000256" key="4">
    <source>
        <dbReference type="ARBA" id="ARBA00022777"/>
    </source>
</evidence>
<dbReference type="InterPro" id="IPR025198">
    <property type="entry name" value="PPK_N_dom"/>
</dbReference>
<dbReference type="GO" id="GO:0005524">
    <property type="term" value="F:ATP binding"/>
    <property type="evidence" value="ECO:0007669"/>
    <property type="project" value="UniProtKB-KW"/>
</dbReference>
<dbReference type="PANTHER" id="PTHR30218:SF0">
    <property type="entry name" value="POLYPHOSPHATE KINASE"/>
    <property type="match status" value="1"/>
</dbReference>
<dbReference type="SUPFAM" id="SSF140356">
    <property type="entry name" value="PPK N-terminal domain-like"/>
    <property type="match status" value="1"/>
</dbReference>
<dbReference type="NCBIfam" id="NF003917">
    <property type="entry name" value="PRK05443.1-1"/>
    <property type="match status" value="1"/>
</dbReference>
<dbReference type="InterPro" id="IPR041108">
    <property type="entry name" value="PP_kinase_C_1"/>
</dbReference>
<dbReference type="OrthoDB" id="9761456at2"/>
<comment type="similarity">
    <text evidence="6 7">Belongs to the polyphosphate kinase 1 (PPK1) family.</text>
</comment>
<keyword evidence="6" id="KW-0479">Metal-binding</keyword>
<evidence type="ECO:0000259" key="10">
    <source>
        <dbReference type="Pfam" id="PF13090"/>
    </source>
</evidence>
<feature type="binding site" evidence="6">
    <location>
        <position position="45"/>
    </location>
    <ligand>
        <name>ATP</name>
        <dbReference type="ChEBI" id="CHEBI:30616"/>
    </ligand>
</feature>
<dbReference type="EMBL" id="CP010429">
    <property type="protein sequence ID" value="AKD55082.1"/>
    <property type="molecule type" value="Genomic_DNA"/>
</dbReference>
<dbReference type="GO" id="GO:0006799">
    <property type="term" value="P:polyphosphate biosynthetic process"/>
    <property type="evidence" value="ECO:0007669"/>
    <property type="project" value="UniProtKB-UniRule"/>
</dbReference>
<feature type="active site" description="Phosphohistidine intermediate" evidence="6">
    <location>
        <position position="453"/>
    </location>
</feature>
<comment type="PTM">
    <text evidence="6 7">An intermediate of this reaction is the autophosphorylated ppk in which a phosphate is covalently linked to a histidine residue through a N-P bond.</text>
</comment>
<protein>
    <recommendedName>
        <fullName evidence="6 7">Polyphosphate kinase</fullName>
        <ecNumber evidence="6 7">2.7.4.1</ecNumber>
    </recommendedName>
    <alternativeName>
        <fullName evidence="6">ATP-polyphosphate phosphotransferase</fullName>
    </alternativeName>
    <alternativeName>
        <fullName evidence="6">Polyphosphoric acid kinase</fullName>
    </alternativeName>
</protein>
<evidence type="ECO:0000313" key="13">
    <source>
        <dbReference type="Proteomes" id="UP000033054"/>
    </source>
</evidence>
<keyword evidence="4 6" id="KW-0418">Kinase</keyword>
<keyword evidence="3 6" id="KW-0547">Nucleotide-binding</keyword>
<feature type="domain" description="Polyphosphate kinase N-terminal" evidence="9">
    <location>
        <begin position="7"/>
        <end position="113"/>
    </location>
</feature>
<feature type="domain" description="Polyphosphate kinase C-terminal" evidence="11">
    <location>
        <begin position="349"/>
        <end position="516"/>
    </location>
</feature>
<dbReference type="PIRSF" id="PIRSF015589">
    <property type="entry name" value="PP_kinase"/>
    <property type="match status" value="1"/>
</dbReference>
<dbReference type="GO" id="GO:0009358">
    <property type="term" value="C:polyphosphate kinase complex"/>
    <property type="evidence" value="ECO:0007669"/>
    <property type="project" value="InterPro"/>
</dbReference>
<dbReference type="SUPFAM" id="SSF143724">
    <property type="entry name" value="PHP14-like"/>
    <property type="match status" value="1"/>
</dbReference>
<dbReference type="Pfam" id="PF17941">
    <property type="entry name" value="PP_kinase_C_1"/>
    <property type="match status" value="1"/>
</dbReference>
<comment type="function">
    <text evidence="6 7">Catalyzes the reversible transfer of the terminal phosphate of ATP to form a long-chain polyphosphate (polyP).</text>
</comment>
<dbReference type="HOGENOM" id="CLU_009678_6_1_10"/>
<feature type="binding site" evidence="6">
    <location>
        <position position="489"/>
    </location>
    <ligand>
        <name>ATP</name>
        <dbReference type="ChEBI" id="CHEBI:30616"/>
    </ligand>
</feature>
<evidence type="ECO:0000256" key="1">
    <source>
        <dbReference type="ARBA" id="ARBA00022553"/>
    </source>
</evidence>
<feature type="binding site" evidence="6">
    <location>
        <position position="585"/>
    </location>
    <ligand>
        <name>ATP</name>
        <dbReference type="ChEBI" id="CHEBI:30616"/>
    </ligand>
</feature>
<dbReference type="RefSeq" id="WP_046573564.1">
    <property type="nucleotide sequence ID" value="NZ_CP010429.1"/>
</dbReference>
<evidence type="ECO:0000313" key="12">
    <source>
        <dbReference type="EMBL" id="AKD55082.1"/>
    </source>
</evidence>
<dbReference type="Gene3D" id="1.20.58.310">
    <property type="entry name" value="Polyphosphate kinase N-terminal domain"/>
    <property type="match status" value="1"/>
</dbReference>
<evidence type="ECO:0000256" key="2">
    <source>
        <dbReference type="ARBA" id="ARBA00022679"/>
    </source>
</evidence>
<dbReference type="InterPro" id="IPR003414">
    <property type="entry name" value="PP_kinase"/>
</dbReference>
<dbReference type="SUPFAM" id="SSF56024">
    <property type="entry name" value="Phospholipase D/nuclease"/>
    <property type="match status" value="2"/>
</dbReference>
<comment type="cofactor">
    <cofactor evidence="6">
        <name>Mg(2+)</name>
        <dbReference type="ChEBI" id="CHEBI:18420"/>
    </cofactor>
</comment>
<dbReference type="GO" id="GO:0046872">
    <property type="term" value="F:metal ion binding"/>
    <property type="evidence" value="ECO:0007669"/>
    <property type="project" value="UniProtKB-KW"/>
</dbReference>
<dbReference type="NCBIfam" id="TIGR03705">
    <property type="entry name" value="poly_P_kin"/>
    <property type="match status" value="1"/>
</dbReference>
<sequence>MEPKNRYIDRDISWLAFNGRVLMEAADEQVPLADRVKFLAIYSANLDEFFRVRVSALRSLIRFREKKITRRLLTDPQQTLTQVLGMVAQQQEQYRAVFHDELLPRLQEHGLVLYQQEALPEVHRHEQERFFRSTVLSYLQPVFIGSLRKAKRKNRLPFLDSQQLYFALTLRPKTGNQRDASQPDQAEPMPNDTLYAYLNIPADKLPRFVPLSSIADKQYFAFLDDVIRANLAIVFPGYEVTGCFSFKLNRSEDIDIKDEYHGNLVRKIKRQLKKRKTAPPVRFLYDGNAPADLIALFISLFDLKPEELQAGGRYHSLSALLKLPMPKGPNIASPVLLPLLKPELDAHDSIFAAIDERDRILHFPYQSYEYVLRFFNEAAIDPLVYQIDVALYRIASDSLIANALMSAAHNGKQVSVFVEVKARFDEANNLRWAEAMEAAGVRIIYSLPGVKVHAKIALIKRRKPSAKAKRIQYAYLATGNFNETTAEIYGDHGLMTRYKPIVRELGQVFDFLAKQKDVGKLHHLLVSPFTLQKRYLDMIEREIHHAHKGRRAHMTLKLNGLEDQTMIDKLYEASRAGVTINLLIRGICCLVPGVVGMSETIRVIRLVDGYLEHARVAIFYNNGEEEMYLASADWMQRNLYHRVEVGFPVYDPQVQNELRQVIAYQLADNTKACLIDEQGHNQPIRDPEAPQVRAQRAIYDWLKEQALDATAVE</sequence>
<dbReference type="InterPro" id="IPR025200">
    <property type="entry name" value="PPK_C_dom2"/>
</dbReference>
<dbReference type="STRING" id="1379870.SD10_09340"/>
<dbReference type="Pfam" id="PF13090">
    <property type="entry name" value="PP_kinase_C"/>
    <property type="match status" value="1"/>
</dbReference>
<proteinExistence type="inferred from homology"/>
<gene>
    <name evidence="6" type="primary">ppk</name>
    <name evidence="12" type="ORF">SD10_09340</name>
</gene>
<dbReference type="AlphaFoldDB" id="A0A0E3V6J7"/>
<dbReference type="PATRIC" id="fig|1379870.5.peg.2034"/>
<dbReference type="GO" id="GO:0008976">
    <property type="term" value="F:polyphosphate kinase activity"/>
    <property type="evidence" value="ECO:0007669"/>
    <property type="project" value="UniProtKB-UniRule"/>
</dbReference>
<feature type="binding site" evidence="6">
    <location>
        <position position="613"/>
    </location>
    <ligand>
        <name>ATP</name>
        <dbReference type="ChEBI" id="CHEBI:30616"/>
    </ligand>
</feature>
<dbReference type="EC" id="2.7.4.1" evidence="6 7"/>
<dbReference type="Pfam" id="PF13089">
    <property type="entry name" value="PP_kinase_N"/>
    <property type="match status" value="1"/>
</dbReference>
<organism evidence="12 13">
    <name type="scientific">Spirosoma radiotolerans</name>
    <dbReference type="NCBI Taxonomy" id="1379870"/>
    <lineage>
        <taxon>Bacteria</taxon>
        <taxon>Pseudomonadati</taxon>
        <taxon>Bacteroidota</taxon>
        <taxon>Cytophagia</taxon>
        <taxon>Cytophagales</taxon>
        <taxon>Cytophagaceae</taxon>
        <taxon>Spirosoma</taxon>
    </lineage>
</organism>
<dbReference type="Gene3D" id="3.30.870.10">
    <property type="entry name" value="Endonuclease Chain A"/>
    <property type="match status" value="2"/>
</dbReference>
<dbReference type="KEGG" id="srd:SD10_09340"/>
<evidence type="ECO:0000256" key="3">
    <source>
        <dbReference type="ARBA" id="ARBA00022741"/>
    </source>
</evidence>
<feature type="domain" description="Polyphosphate kinase C-terminal" evidence="10">
    <location>
        <begin position="524"/>
        <end position="695"/>
    </location>
</feature>
<dbReference type="Proteomes" id="UP000033054">
    <property type="component" value="Chromosome"/>
</dbReference>
<evidence type="ECO:0000256" key="5">
    <source>
        <dbReference type="ARBA" id="ARBA00022840"/>
    </source>
</evidence>
<keyword evidence="13" id="KW-1185">Reference proteome</keyword>
<feature type="binding site" evidence="6">
    <location>
        <position position="393"/>
    </location>
    <ligand>
        <name>Mg(2+)</name>
        <dbReference type="ChEBI" id="CHEBI:18420"/>
    </ligand>
</feature>
<comment type="catalytic activity">
    <reaction evidence="6 7">
        <text>[phosphate](n) + ATP = [phosphate](n+1) + ADP</text>
        <dbReference type="Rhea" id="RHEA:19573"/>
        <dbReference type="Rhea" id="RHEA-COMP:9859"/>
        <dbReference type="Rhea" id="RHEA-COMP:14280"/>
        <dbReference type="ChEBI" id="CHEBI:16838"/>
        <dbReference type="ChEBI" id="CHEBI:30616"/>
        <dbReference type="ChEBI" id="CHEBI:456216"/>
        <dbReference type="EC" id="2.7.4.1"/>
    </reaction>
</comment>
<evidence type="ECO:0000259" key="9">
    <source>
        <dbReference type="Pfam" id="PF13089"/>
    </source>
</evidence>
<keyword evidence="5 6" id="KW-0067">ATP-binding</keyword>
<dbReference type="CDD" id="cd09167">
    <property type="entry name" value="PLDc_EcPPK1_C2_like"/>
    <property type="match status" value="1"/>
</dbReference>
<reference evidence="12 13" key="1">
    <citation type="journal article" date="2014" name="Curr. Microbiol.">
        <title>Spirosoma radiotolerans sp. nov., a gamma-radiation-resistant bacterium isolated from gamma ray-irradiated soil.</title>
        <authorList>
            <person name="Lee J.J."/>
            <person name="Srinivasan S."/>
            <person name="Lim S."/>
            <person name="Joe M."/>
            <person name="Im S."/>
            <person name="Bae S.I."/>
            <person name="Park K.R."/>
            <person name="Han J.H."/>
            <person name="Park S.H."/>
            <person name="Joo B.M."/>
            <person name="Park S.J."/>
            <person name="Kim M.K."/>
        </authorList>
    </citation>
    <scope>NUCLEOTIDE SEQUENCE [LARGE SCALE GENOMIC DNA]</scope>
    <source>
        <strain evidence="12 13">DG5A</strain>
    </source>
</reference>
<dbReference type="InterPro" id="IPR036830">
    <property type="entry name" value="PP_kinase_middle_dom_sf"/>
</dbReference>
<dbReference type="InterPro" id="IPR036832">
    <property type="entry name" value="PPK_N_dom_sf"/>
</dbReference>
<evidence type="ECO:0000259" key="8">
    <source>
        <dbReference type="Pfam" id="PF02503"/>
    </source>
</evidence>
<dbReference type="HAMAP" id="MF_00347">
    <property type="entry name" value="Polyphosphate_kinase"/>
    <property type="match status" value="1"/>
</dbReference>
<accession>A0A0E3V6J7</accession>
<dbReference type="InterPro" id="IPR024953">
    <property type="entry name" value="PP_kinase_middle"/>
</dbReference>
<keyword evidence="2 6" id="KW-0808">Transferase</keyword>
<dbReference type="PANTHER" id="PTHR30218">
    <property type="entry name" value="POLYPHOSPHATE KINASE"/>
    <property type="match status" value="1"/>
</dbReference>
<evidence type="ECO:0000256" key="7">
    <source>
        <dbReference type="RuleBase" id="RU003800"/>
    </source>
</evidence>
<feature type="binding site" evidence="6">
    <location>
        <position position="423"/>
    </location>
    <ligand>
        <name>Mg(2+)</name>
        <dbReference type="ChEBI" id="CHEBI:18420"/>
    </ligand>
</feature>
<evidence type="ECO:0000259" key="11">
    <source>
        <dbReference type="Pfam" id="PF17941"/>
    </source>
</evidence>
<name>A0A0E3V6J7_9BACT</name>
<keyword evidence="1 6" id="KW-0597">Phosphoprotein</keyword>